<dbReference type="GO" id="GO:0022857">
    <property type="term" value="F:transmembrane transporter activity"/>
    <property type="evidence" value="ECO:0007669"/>
    <property type="project" value="InterPro"/>
</dbReference>
<feature type="transmembrane region" description="Helical" evidence="6">
    <location>
        <begin position="461"/>
        <end position="485"/>
    </location>
</feature>
<keyword evidence="4 6" id="KW-0472">Membrane</keyword>
<dbReference type="PANTHER" id="PTHR42718">
    <property type="entry name" value="MAJOR FACILITATOR SUPERFAMILY MULTIDRUG TRANSPORTER MFSC"/>
    <property type="match status" value="1"/>
</dbReference>
<gene>
    <name evidence="8" type="ORF">SAMN04489812_3109</name>
</gene>
<evidence type="ECO:0000256" key="1">
    <source>
        <dbReference type="ARBA" id="ARBA00004651"/>
    </source>
</evidence>
<dbReference type="SUPFAM" id="SSF103473">
    <property type="entry name" value="MFS general substrate transporter"/>
    <property type="match status" value="1"/>
</dbReference>
<dbReference type="InterPro" id="IPR020846">
    <property type="entry name" value="MFS_dom"/>
</dbReference>
<dbReference type="PANTHER" id="PTHR42718:SF39">
    <property type="entry name" value="ACTINORHODIN TRANSPORTER-RELATED"/>
    <property type="match status" value="1"/>
</dbReference>
<feature type="transmembrane region" description="Helical" evidence="6">
    <location>
        <begin position="56"/>
        <end position="76"/>
    </location>
</feature>
<evidence type="ECO:0000259" key="7">
    <source>
        <dbReference type="PROSITE" id="PS50850"/>
    </source>
</evidence>
<keyword evidence="2 6" id="KW-0812">Transmembrane</keyword>
<feature type="transmembrane region" description="Helical" evidence="6">
    <location>
        <begin position="151"/>
        <end position="172"/>
    </location>
</feature>
<feature type="transmembrane region" description="Helical" evidence="6">
    <location>
        <begin position="219"/>
        <end position="238"/>
    </location>
</feature>
<dbReference type="STRING" id="630515.SAMN04489812_3109"/>
<keyword evidence="3 6" id="KW-1133">Transmembrane helix</keyword>
<dbReference type="Pfam" id="PF07690">
    <property type="entry name" value="MFS_1"/>
    <property type="match status" value="1"/>
</dbReference>
<dbReference type="AlphaFoldDB" id="A0A1H1V8I7"/>
<evidence type="ECO:0000256" key="4">
    <source>
        <dbReference type="ARBA" id="ARBA00023136"/>
    </source>
</evidence>
<dbReference type="InterPro" id="IPR011701">
    <property type="entry name" value="MFS"/>
</dbReference>
<feature type="domain" description="Major facilitator superfamily (MFS) profile" evidence="7">
    <location>
        <begin position="60"/>
        <end position="520"/>
    </location>
</feature>
<proteinExistence type="predicted"/>
<comment type="subcellular location">
    <subcellularLocation>
        <location evidence="1">Cell membrane</location>
        <topology evidence="1">Multi-pass membrane protein</topology>
    </subcellularLocation>
</comment>
<feature type="transmembrane region" description="Helical" evidence="6">
    <location>
        <begin position="314"/>
        <end position="333"/>
    </location>
</feature>
<name>A0A1H1V8I7_9ACTN</name>
<dbReference type="Proteomes" id="UP000199103">
    <property type="component" value="Chromosome I"/>
</dbReference>
<dbReference type="Gene3D" id="1.20.1720.10">
    <property type="entry name" value="Multidrug resistance protein D"/>
    <property type="match status" value="1"/>
</dbReference>
<dbReference type="PROSITE" id="PS50850">
    <property type="entry name" value="MFS"/>
    <property type="match status" value="1"/>
</dbReference>
<feature type="transmembrane region" description="Helical" evidence="6">
    <location>
        <begin position="385"/>
        <end position="412"/>
    </location>
</feature>
<dbReference type="InterPro" id="IPR036259">
    <property type="entry name" value="MFS_trans_sf"/>
</dbReference>
<evidence type="ECO:0000256" key="5">
    <source>
        <dbReference type="SAM" id="MobiDB-lite"/>
    </source>
</evidence>
<dbReference type="EMBL" id="LT629772">
    <property type="protein sequence ID" value="SDS81097.1"/>
    <property type="molecule type" value="Genomic_DNA"/>
</dbReference>
<evidence type="ECO:0000256" key="2">
    <source>
        <dbReference type="ARBA" id="ARBA00022692"/>
    </source>
</evidence>
<accession>A0A1H1V8I7</accession>
<organism evidence="8 9">
    <name type="scientific">Microlunatus soli</name>
    <dbReference type="NCBI Taxonomy" id="630515"/>
    <lineage>
        <taxon>Bacteria</taxon>
        <taxon>Bacillati</taxon>
        <taxon>Actinomycetota</taxon>
        <taxon>Actinomycetes</taxon>
        <taxon>Propionibacteriales</taxon>
        <taxon>Propionibacteriaceae</taxon>
        <taxon>Microlunatus</taxon>
    </lineage>
</organism>
<dbReference type="CDD" id="cd17321">
    <property type="entry name" value="MFS_MMR_MDR_like"/>
    <property type="match status" value="1"/>
</dbReference>
<keyword evidence="9" id="KW-1185">Reference proteome</keyword>
<feature type="transmembrane region" description="Helical" evidence="6">
    <location>
        <begin position="126"/>
        <end position="145"/>
    </location>
</feature>
<feature type="transmembrane region" description="Helical" evidence="6">
    <location>
        <begin position="353"/>
        <end position="373"/>
    </location>
</feature>
<feature type="transmembrane region" description="Helical" evidence="6">
    <location>
        <begin position="418"/>
        <end position="440"/>
    </location>
</feature>
<sequence length="538" mass="54998">MPAWWSRYQDEEALVRVLARALAGNVSTTDLDASRRSQAGRHGEPSQPPHSDQPDLTASGLAGLLLGGLLSTYTFGSINDALPVIGRDLGASGAELSLLLGGFACGFAAVLIIAGRLGDRFGRRTVFRIGIVAFAVASAAAGFSTGIETLIALRVVQGLAAGAFMPQVLSTIQATTTGAARVRAVSAYAAVLGCGTGVGQVLAGALIGLDLGGTGWRPVLWSGVLLAGVALLATVRVPQTRSATPSSADLPGAIMMALSIAALVYALSIGPSAAWPPWSMIMIGGAVVLAVIFYRHERRTERSGRIPLAPPSILRLPALRLGLIMAGVFFIGYGGLMNVFALMSQSAPGEGGLGLSAMLSGVTVIPFVIAYVIASMLVGRLMTALGSVIMIVGALAQIVGLVAMAITGYLLAGADADRLTVAVAIQIPFMITGAAQAIMFGPMMQTVMVEVPVSAAGLSGGLISTVQQTAFGLGVAILGGVYRWIAASSGALIGFATGVITDAVAAVCFVVLAFRLRRLRSPRDQEGPSTTVRMDGPT</sequence>
<feature type="transmembrane region" description="Helical" evidence="6">
    <location>
        <begin position="491"/>
        <end position="514"/>
    </location>
</feature>
<protein>
    <submittedName>
        <fullName evidence="8">Predicted arabinose efflux permease, MFS family</fullName>
    </submittedName>
</protein>
<evidence type="ECO:0000256" key="3">
    <source>
        <dbReference type="ARBA" id="ARBA00022989"/>
    </source>
</evidence>
<feature type="transmembrane region" description="Helical" evidence="6">
    <location>
        <begin position="184"/>
        <end position="207"/>
    </location>
</feature>
<feature type="transmembrane region" description="Helical" evidence="6">
    <location>
        <begin position="96"/>
        <end position="114"/>
    </location>
</feature>
<feature type="transmembrane region" description="Helical" evidence="6">
    <location>
        <begin position="250"/>
        <end position="269"/>
    </location>
</feature>
<evidence type="ECO:0000313" key="8">
    <source>
        <dbReference type="EMBL" id="SDS81097.1"/>
    </source>
</evidence>
<evidence type="ECO:0000256" key="6">
    <source>
        <dbReference type="SAM" id="Phobius"/>
    </source>
</evidence>
<reference evidence="8 9" key="1">
    <citation type="submission" date="2016-10" db="EMBL/GenBank/DDBJ databases">
        <authorList>
            <person name="de Groot N.N."/>
        </authorList>
    </citation>
    <scope>NUCLEOTIDE SEQUENCE [LARGE SCALE GENOMIC DNA]</scope>
    <source>
        <strain evidence="8 9">DSM 21800</strain>
    </source>
</reference>
<evidence type="ECO:0000313" key="9">
    <source>
        <dbReference type="Proteomes" id="UP000199103"/>
    </source>
</evidence>
<feature type="transmembrane region" description="Helical" evidence="6">
    <location>
        <begin position="275"/>
        <end position="294"/>
    </location>
</feature>
<feature type="region of interest" description="Disordered" evidence="5">
    <location>
        <begin position="29"/>
        <end position="54"/>
    </location>
</feature>
<dbReference type="GO" id="GO:0005886">
    <property type="term" value="C:plasma membrane"/>
    <property type="evidence" value="ECO:0007669"/>
    <property type="project" value="UniProtKB-SubCell"/>
</dbReference>